<dbReference type="Proteomes" id="UP000242715">
    <property type="component" value="Unassembled WGS sequence"/>
</dbReference>
<sequence length="67" mass="8062">MHWFRAVDIARGGYHLNWITGLRDKSRYEREDEDAKRAPKEKHREGDKDTYTSTRDNYQGFKQSTEI</sequence>
<keyword evidence="3" id="KW-1185">Reference proteome</keyword>
<proteinExistence type="predicted"/>
<organism evidence="2 3">
    <name type="scientific">Trifolium subterraneum</name>
    <name type="common">Subterranean clover</name>
    <dbReference type="NCBI Taxonomy" id="3900"/>
    <lineage>
        <taxon>Eukaryota</taxon>
        <taxon>Viridiplantae</taxon>
        <taxon>Streptophyta</taxon>
        <taxon>Embryophyta</taxon>
        <taxon>Tracheophyta</taxon>
        <taxon>Spermatophyta</taxon>
        <taxon>Magnoliopsida</taxon>
        <taxon>eudicotyledons</taxon>
        <taxon>Gunneridae</taxon>
        <taxon>Pentapetalae</taxon>
        <taxon>rosids</taxon>
        <taxon>fabids</taxon>
        <taxon>Fabales</taxon>
        <taxon>Fabaceae</taxon>
        <taxon>Papilionoideae</taxon>
        <taxon>50 kb inversion clade</taxon>
        <taxon>NPAAA clade</taxon>
        <taxon>Hologalegina</taxon>
        <taxon>IRL clade</taxon>
        <taxon>Trifolieae</taxon>
        <taxon>Trifolium</taxon>
    </lineage>
</organism>
<feature type="compositionally biased region" description="Basic and acidic residues" evidence="1">
    <location>
        <begin position="27"/>
        <end position="50"/>
    </location>
</feature>
<evidence type="ECO:0000313" key="2">
    <source>
        <dbReference type="EMBL" id="GAU24724.1"/>
    </source>
</evidence>
<feature type="region of interest" description="Disordered" evidence="1">
    <location>
        <begin position="27"/>
        <end position="67"/>
    </location>
</feature>
<evidence type="ECO:0000313" key="3">
    <source>
        <dbReference type="Proteomes" id="UP000242715"/>
    </source>
</evidence>
<evidence type="ECO:0000256" key="1">
    <source>
        <dbReference type="SAM" id="MobiDB-lite"/>
    </source>
</evidence>
<dbReference type="EMBL" id="DF973296">
    <property type="protein sequence ID" value="GAU24724.1"/>
    <property type="molecule type" value="Genomic_DNA"/>
</dbReference>
<feature type="compositionally biased region" description="Polar residues" evidence="1">
    <location>
        <begin position="51"/>
        <end position="67"/>
    </location>
</feature>
<reference evidence="3" key="1">
    <citation type="journal article" date="2017" name="Front. Plant Sci.">
        <title>Climate Clever Clovers: New Paradigm to Reduce the Environmental Footprint of Ruminants by Breeding Low Methanogenic Forages Utilizing Haplotype Variation.</title>
        <authorList>
            <person name="Kaur P."/>
            <person name="Appels R."/>
            <person name="Bayer P.E."/>
            <person name="Keeble-Gagnere G."/>
            <person name="Wang J."/>
            <person name="Hirakawa H."/>
            <person name="Shirasawa K."/>
            <person name="Vercoe P."/>
            <person name="Stefanova K."/>
            <person name="Durmic Z."/>
            <person name="Nichols P."/>
            <person name="Revell C."/>
            <person name="Isobe S.N."/>
            <person name="Edwards D."/>
            <person name="Erskine W."/>
        </authorList>
    </citation>
    <scope>NUCLEOTIDE SEQUENCE [LARGE SCALE GENOMIC DNA]</scope>
    <source>
        <strain evidence="3">cv. Daliak</strain>
    </source>
</reference>
<protein>
    <submittedName>
        <fullName evidence="2">Uncharacterized protein</fullName>
    </submittedName>
</protein>
<gene>
    <name evidence="2" type="ORF">TSUD_355520</name>
</gene>
<accession>A0A2Z6LXV3</accession>
<dbReference type="AlphaFoldDB" id="A0A2Z6LXV3"/>
<name>A0A2Z6LXV3_TRISU</name>